<dbReference type="Proteomes" id="UP000050864">
    <property type="component" value="Unassembled WGS sequence"/>
</dbReference>
<dbReference type="OrthoDB" id="6026519at2"/>
<keyword evidence="3" id="KW-1185">Reference proteome</keyword>
<feature type="transmembrane region" description="Helical" evidence="1">
    <location>
        <begin position="41"/>
        <end position="60"/>
    </location>
</feature>
<accession>A0A0R0C0S1</accession>
<organism evidence="2 3">
    <name type="scientific">Stenotrophomonas humi</name>
    <dbReference type="NCBI Taxonomy" id="405444"/>
    <lineage>
        <taxon>Bacteria</taxon>
        <taxon>Pseudomonadati</taxon>
        <taxon>Pseudomonadota</taxon>
        <taxon>Gammaproteobacteria</taxon>
        <taxon>Lysobacterales</taxon>
        <taxon>Lysobacteraceae</taxon>
        <taxon>Stenotrophomonas</taxon>
    </lineage>
</organism>
<keyword evidence="1" id="KW-0812">Transmembrane</keyword>
<gene>
    <name evidence="2" type="ORF">ABB26_11545</name>
</gene>
<proteinExistence type="predicted"/>
<keyword evidence="1" id="KW-0472">Membrane</keyword>
<evidence type="ECO:0000313" key="3">
    <source>
        <dbReference type="Proteomes" id="UP000050864"/>
    </source>
</evidence>
<keyword evidence="1" id="KW-1133">Transmembrane helix</keyword>
<reference evidence="2 3" key="1">
    <citation type="submission" date="2015-05" db="EMBL/GenBank/DDBJ databases">
        <title>Genome sequencing and analysis of members of genus Stenotrophomonas.</title>
        <authorList>
            <person name="Patil P.P."/>
            <person name="Midha S."/>
            <person name="Patil P.B."/>
        </authorList>
    </citation>
    <scope>NUCLEOTIDE SEQUENCE [LARGE SCALE GENOMIC DNA]</scope>
    <source>
        <strain evidence="2 3">DSM 18929</strain>
    </source>
</reference>
<evidence type="ECO:0000256" key="1">
    <source>
        <dbReference type="SAM" id="Phobius"/>
    </source>
</evidence>
<comment type="caution">
    <text evidence="2">The sequence shown here is derived from an EMBL/GenBank/DDBJ whole genome shotgun (WGS) entry which is preliminary data.</text>
</comment>
<name>A0A0R0C0S1_9GAMM</name>
<dbReference type="AlphaFoldDB" id="A0A0R0C0S1"/>
<protein>
    <recommendedName>
        <fullName evidence="4">Transmembrane protein</fullName>
    </recommendedName>
</protein>
<sequence>MSLLDLLDVADMLVHWRFFIGIGITALLCGLVVLVAPSATLAWAICVPLCLAGLFLSFRWQSQAGD</sequence>
<evidence type="ECO:0008006" key="4">
    <source>
        <dbReference type="Google" id="ProtNLM"/>
    </source>
</evidence>
<dbReference type="PATRIC" id="fig|405444.3.peg.1397"/>
<feature type="transmembrane region" description="Helical" evidence="1">
    <location>
        <begin position="12"/>
        <end position="35"/>
    </location>
</feature>
<dbReference type="STRING" id="405444.ABB26_11545"/>
<evidence type="ECO:0000313" key="2">
    <source>
        <dbReference type="EMBL" id="KRG63548.1"/>
    </source>
</evidence>
<dbReference type="EMBL" id="LDJI01000021">
    <property type="protein sequence ID" value="KRG63548.1"/>
    <property type="molecule type" value="Genomic_DNA"/>
</dbReference>
<dbReference type="RefSeq" id="WP_057634242.1">
    <property type="nucleotide sequence ID" value="NZ_LDJI01000021.1"/>
</dbReference>